<evidence type="ECO:0000256" key="2">
    <source>
        <dbReference type="ARBA" id="ARBA00022692"/>
    </source>
</evidence>
<keyword evidence="4" id="KW-0472">Membrane</keyword>
<gene>
    <name evidence="6" type="ORF">CC78DRAFT_445694</name>
</gene>
<protein>
    <recommendedName>
        <fullName evidence="5">LicD/FKTN/FKRP nucleotidyltransferase domain-containing protein</fullName>
    </recommendedName>
</protein>
<sequence length="221" mass="25821">LQVNVHYDGRFATLSLPEAERIIHLRHLIRTYLSTMEEIGVDTWLMHGSLLGWYWNQRIMPWDTDIDVQVSEPGIRYLAHYYNMTVHHFPDIDIDGKKYLLEINPHYANASHLDTHNLIDARWIDTSTGLFIDITALRRDYTSTTISSSSPSSVENMLTTKARHTYLSTSIYPLRRTTFESAPAKIPYSYVEILRGEYGDRALTRTRFLGHRFDGERKEWV</sequence>
<feature type="non-terminal residue" evidence="6">
    <location>
        <position position="221"/>
    </location>
</feature>
<proteinExistence type="predicted"/>
<evidence type="ECO:0000256" key="3">
    <source>
        <dbReference type="ARBA" id="ARBA00022989"/>
    </source>
</evidence>
<dbReference type="EMBL" id="ML986632">
    <property type="protein sequence ID" value="KAF2263064.1"/>
    <property type="molecule type" value="Genomic_DNA"/>
</dbReference>
<dbReference type="Pfam" id="PF04991">
    <property type="entry name" value="LicD"/>
    <property type="match status" value="1"/>
</dbReference>
<evidence type="ECO:0000256" key="4">
    <source>
        <dbReference type="ARBA" id="ARBA00023136"/>
    </source>
</evidence>
<dbReference type="InterPro" id="IPR009644">
    <property type="entry name" value="FKTN/MNN4/W02B3.4-1"/>
</dbReference>
<name>A0A9P4K539_9PLEO</name>
<dbReference type="GO" id="GO:0016020">
    <property type="term" value="C:membrane"/>
    <property type="evidence" value="ECO:0007669"/>
    <property type="project" value="UniProtKB-SubCell"/>
</dbReference>
<comment type="caution">
    <text evidence="6">The sequence shown here is derived from an EMBL/GenBank/DDBJ whole genome shotgun (WGS) entry which is preliminary data.</text>
</comment>
<evidence type="ECO:0000259" key="5">
    <source>
        <dbReference type="Pfam" id="PF04991"/>
    </source>
</evidence>
<keyword evidence="2" id="KW-0812">Transmembrane</keyword>
<comment type="subcellular location">
    <subcellularLocation>
        <location evidence="1">Membrane</location>
        <topology evidence="1">Single-pass membrane protein</topology>
    </subcellularLocation>
</comment>
<evidence type="ECO:0000313" key="7">
    <source>
        <dbReference type="Proteomes" id="UP000800093"/>
    </source>
</evidence>
<dbReference type="AlphaFoldDB" id="A0A9P4K539"/>
<dbReference type="InterPro" id="IPR007074">
    <property type="entry name" value="LicD/FKTN/FKRP_NTP_transf"/>
</dbReference>
<dbReference type="PANTHER" id="PTHR15407:SF32">
    <property type="entry name" value="PROTEIN (MNN4), PUTATIVE (AFU_ORTHOLOGUE AFUA_1G03790)-RELATED"/>
    <property type="match status" value="1"/>
</dbReference>
<dbReference type="PANTHER" id="PTHR15407">
    <property type="entry name" value="FUKUTIN-RELATED"/>
    <property type="match status" value="1"/>
</dbReference>
<dbReference type="GO" id="GO:0009100">
    <property type="term" value="P:glycoprotein metabolic process"/>
    <property type="evidence" value="ECO:0007669"/>
    <property type="project" value="UniProtKB-ARBA"/>
</dbReference>
<keyword evidence="3" id="KW-1133">Transmembrane helix</keyword>
<evidence type="ECO:0000313" key="6">
    <source>
        <dbReference type="EMBL" id="KAF2263064.1"/>
    </source>
</evidence>
<keyword evidence="7" id="KW-1185">Reference proteome</keyword>
<reference evidence="7" key="1">
    <citation type="journal article" date="2020" name="Stud. Mycol.">
        <title>101 Dothideomycetes genomes: A test case for predicting lifestyles and emergence of pathogens.</title>
        <authorList>
            <person name="Haridas S."/>
            <person name="Albert R."/>
            <person name="Binder M."/>
            <person name="Bloem J."/>
            <person name="LaButti K."/>
            <person name="Salamov A."/>
            <person name="Andreopoulos B."/>
            <person name="Baker S."/>
            <person name="Barry K."/>
            <person name="Bills G."/>
            <person name="Bluhm B."/>
            <person name="Cannon C."/>
            <person name="Castanera R."/>
            <person name="Culley D."/>
            <person name="Daum C."/>
            <person name="Ezra D."/>
            <person name="Gonzalez J."/>
            <person name="Henrissat B."/>
            <person name="Kuo A."/>
            <person name="Liang C."/>
            <person name="Lipzen A."/>
            <person name="Lutzoni F."/>
            <person name="Magnuson J."/>
            <person name="Mondo S."/>
            <person name="Nolan M."/>
            <person name="Ohm R."/>
            <person name="Pangilinan J."/>
            <person name="Park H.-J."/>
            <person name="Ramirez L."/>
            <person name="Alfaro M."/>
            <person name="Sun H."/>
            <person name="Tritt A."/>
            <person name="Yoshinaga Y."/>
            <person name="Zwiers L.-H."/>
            <person name="Turgeon B."/>
            <person name="Goodwin S."/>
            <person name="Spatafora J."/>
            <person name="Crous P."/>
            <person name="Grigoriev I."/>
        </authorList>
    </citation>
    <scope>NUCLEOTIDE SEQUENCE [LARGE SCALE GENOMIC DNA]</scope>
    <source>
        <strain evidence="7">CBS 304.66</strain>
    </source>
</reference>
<evidence type="ECO:0000256" key="1">
    <source>
        <dbReference type="ARBA" id="ARBA00004167"/>
    </source>
</evidence>
<feature type="non-terminal residue" evidence="6">
    <location>
        <position position="1"/>
    </location>
</feature>
<feature type="domain" description="LicD/FKTN/FKRP nucleotidyltransferase" evidence="5">
    <location>
        <begin position="38"/>
        <end position="143"/>
    </location>
</feature>
<organism evidence="6 7">
    <name type="scientific">Lojkania enalia</name>
    <dbReference type="NCBI Taxonomy" id="147567"/>
    <lineage>
        <taxon>Eukaryota</taxon>
        <taxon>Fungi</taxon>
        <taxon>Dikarya</taxon>
        <taxon>Ascomycota</taxon>
        <taxon>Pezizomycotina</taxon>
        <taxon>Dothideomycetes</taxon>
        <taxon>Pleosporomycetidae</taxon>
        <taxon>Pleosporales</taxon>
        <taxon>Pleosporales incertae sedis</taxon>
        <taxon>Lojkania</taxon>
    </lineage>
</organism>
<dbReference type="OrthoDB" id="444255at2759"/>
<dbReference type="Proteomes" id="UP000800093">
    <property type="component" value="Unassembled WGS sequence"/>
</dbReference>
<accession>A0A9P4K539</accession>